<keyword evidence="11" id="KW-0472">Membrane</keyword>
<evidence type="ECO:0000256" key="11">
    <source>
        <dbReference type="ARBA" id="ARBA00023136"/>
    </source>
</evidence>
<reference evidence="15" key="1">
    <citation type="submission" date="2013-10" db="EMBL/GenBank/DDBJ databases">
        <title>Genome sequencing of Onchocerca volvulus.</title>
        <authorList>
            <person name="Cotton J."/>
            <person name="Tsai J."/>
            <person name="Stanley E."/>
            <person name="Tracey A."/>
            <person name="Holroyd N."/>
            <person name="Lustigman S."/>
            <person name="Berriman M."/>
        </authorList>
    </citation>
    <scope>NUCLEOTIDE SEQUENCE</scope>
</reference>
<dbReference type="EMBL" id="CMVM020000364">
    <property type="status" value="NOT_ANNOTATED_CDS"/>
    <property type="molecule type" value="Genomic_DNA"/>
</dbReference>
<evidence type="ECO:0000256" key="8">
    <source>
        <dbReference type="ARBA" id="ARBA00023054"/>
    </source>
</evidence>
<evidence type="ECO:0000256" key="12">
    <source>
        <dbReference type="ARBA" id="ARBA00032687"/>
    </source>
</evidence>
<dbReference type="AlphaFoldDB" id="A0A2K6VIQ4"/>
<feature type="domain" description="Mitochondria-eating protein C-terminal" evidence="13">
    <location>
        <begin position="37"/>
        <end position="235"/>
    </location>
</feature>
<dbReference type="PANTHER" id="PTHR21771">
    <property type="entry name" value="MITOCHONDRIA-EATING PROTEIN-RELATED"/>
    <property type="match status" value="1"/>
</dbReference>
<keyword evidence="7" id="KW-1000">Mitochondrion outer membrane</keyword>
<dbReference type="PANTHER" id="PTHR21771:SF1">
    <property type="entry name" value="MITOCHONDRIA-EATING PROTEIN"/>
    <property type="match status" value="1"/>
</dbReference>
<protein>
    <recommendedName>
        <fullName evidence="5">Mitochondria-eating protein</fullName>
    </recommendedName>
    <alternativeName>
        <fullName evidence="12">Spermatogenesis-associated protein 18</fullName>
    </alternativeName>
</protein>
<dbReference type="GO" id="GO:0005741">
    <property type="term" value="C:mitochondrial outer membrane"/>
    <property type="evidence" value="ECO:0007669"/>
    <property type="project" value="UniProtKB-SubCell"/>
</dbReference>
<dbReference type="Pfam" id="PF16026">
    <property type="entry name" value="MIEAP"/>
    <property type="match status" value="1"/>
</dbReference>
<dbReference type="GO" id="GO:0005759">
    <property type="term" value="C:mitochondrial matrix"/>
    <property type="evidence" value="ECO:0007669"/>
    <property type="project" value="UniProtKB-SubCell"/>
</dbReference>
<accession>A0A2K6VIQ4</accession>
<evidence type="ECO:0000259" key="13">
    <source>
        <dbReference type="Pfam" id="PF16026"/>
    </source>
</evidence>
<dbReference type="OMA" id="VCEIFEV"/>
<evidence type="ECO:0000256" key="6">
    <source>
        <dbReference type="ARBA" id="ARBA00022490"/>
    </source>
</evidence>
<reference evidence="14" key="2">
    <citation type="submission" date="2018-02" db="UniProtKB">
        <authorList>
            <consortium name="EnsemblMetazoa"/>
        </authorList>
    </citation>
    <scope>IDENTIFICATION</scope>
</reference>
<evidence type="ECO:0000256" key="10">
    <source>
        <dbReference type="ARBA" id="ARBA00023128"/>
    </source>
</evidence>
<evidence type="ECO:0000256" key="3">
    <source>
        <dbReference type="ARBA" id="ARBA00004496"/>
    </source>
</evidence>
<dbReference type="EnsemblMetazoa" id="OVOC11453.2">
    <property type="protein sequence ID" value="OVOC11453.2"/>
    <property type="gene ID" value="WBGene00248262"/>
</dbReference>
<keyword evidence="15" id="KW-1185">Reference proteome</keyword>
<proteinExistence type="inferred from homology"/>
<dbReference type="GO" id="GO:0035695">
    <property type="term" value="P:mitophagy by internal vacuole formation"/>
    <property type="evidence" value="ECO:0007669"/>
    <property type="project" value="TreeGrafter"/>
</dbReference>
<keyword evidence="6" id="KW-0963">Cytoplasm</keyword>
<evidence type="ECO:0000313" key="14">
    <source>
        <dbReference type="EnsemblMetazoa" id="OVOC11453.1"/>
    </source>
</evidence>
<evidence type="ECO:0000256" key="9">
    <source>
        <dbReference type="ARBA" id="ARBA00023121"/>
    </source>
</evidence>
<evidence type="ECO:0000256" key="7">
    <source>
        <dbReference type="ARBA" id="ARBA00022787"/>
    </source>
</evidence>
<keyword evidence="10" id="KW-0496">Mitochondrion</keyword>
<keyword evidence="9" id="KW-0446">Lipid-binding</keyword>
<evidence type="ECO:0000256" key="4">
    <source>
        <dbReference type="ARBA" id="ARBA00008233"/>
    </source>
</evidence>
<dbReference type="GO" id="GO:0008289">
    <property type="term" value="F:lipid binding"/>
    <property type="evidence" value="ECO:0007669"/>
    <property type="project" value="UniProtKB-KW"/>
</dbReference>
<comment type="subcellular location">
    <subcellularLocation>
        <location evidence="3">Cytoplasm</location>
    </subcellularLocation>
    <subcellularLocation>
        <location evidence="2">Mitochondrion matrix</location>
    </subcellularLocation>
    <subcellularLocation>
        <location evidence="1">Mitochondrion outer membrane</location>
    </subcellularLocation>
</comment>
<evidence type="ECO:0000256" key="5">
    <source>
        <dbReference type="ARBA" id="ARBA00019863"/>
    </source>
</evidence>
<evidence type="ECO:0000313" key="15">
    <source>
        <dbReference type="Proteomes" id="UP000024404"/>
    </source>
</evidence>
<dbReference type="GO" id="GO:0035694">
    <property type="term" value="P:mitochondrial protein catabolic process"/>
    <property type="evidence" value="ECO:0007669"/>
    <property type="project" value="InterPro"/>
</dbReference>
<evidence type="ECO:0000256" key="2">
    <source>
        <dbReference type="ARBA" id="ARBA00004305"/>
    </source>
</evidence>
<keyword evidence="8" id="KW-0175">Coiled coil</keyword>
<name>A0A2K6VIQ4_ONCVO</name>
<dbReference type="InterPro" id="IPR031981">
    <property type="entry name" value="MIEAP_C"/>
</dbReference>
<evidence type="ECO:0000256" key="1">
    <source>
        <dbReference type="ARBA" id="ARBA00004294"/>
    </source>
</evidence>
<dbReference type="EnsemblMetazoa" id="OVOC11453.1">
    <property type="protein sequence ID" value="OVOC11453.1"/>
    <property type="gene ID" value="WBGene00248262"/>
</dbReference>
<organism evidence="14 15">
    <name type="scientific">Onchocerca volvulus</name>
    <dbReference type="NCBI Taxonomy" id="6282"/>
    <lineage>
        <taxon>Eukaryota</taxon>
        <taxon>Metazoa</taxon>
        <taxon>Ecdysozoa</taxon>
        <taxon>Nematoda</taxon>
        <taxon>Chromadorea</taxon>
        <taxon>Rhabditida</taxon>
        <taxon>Spirurina</taxon>
        <taxon>Spiruromorpha</taxon>
        <taxon>Filarioidea</taxon>
        <taxon>Onchocercidae</taxon>
        <taxon>Onchocerca</taxon>
    </lineage>
</organism>
<comment type="similarity">
    <text evidence="4">Belongs to the MIEAP family.</text>
</comment>
<dbReference type="InterPro" id="IPR026169">
    <property type="entry name" value="MIEAP"/>
</dbReference>
<sequence length="235" mass="27613">MIKCFLTSRSFKKENSFDAAKGKDKNSCQVTYEEILELIKKFANLYDKDGMEILRILRELPEFRGSTELQYKTIMSVIVLSYRSVQENVERRRRMIFEILGDQPSENEESENLDNAFYRYMSRKAMDEHGINGTTKEVTLQIWNSLYNLPSLRTCTLFNKFILDCVRTIWDLVTGMNGKPPRMYIEYESRQFDASKHQRHSVFSNTQSITIQQYLWPAIIDKRTGTCVHKAIVIT</sequence>
<dbReference type="Proteomes" id="UP000024404">
    <property type="component" value="Unassembled WGS sequence"/>
</dbReference>